<feature type="transmembrane region" description="Helical" evidence="1">
    <location>
        <begin position="367"/>
        <end position="385"/>
    </location>
</feature>
<evidence type="ECO:0000313" key="3">
    <source>
        <dbReference type="Proteomes" id="UP000000662"/>
    </source>
</evidence>
<reference evidence="2" key="1">
    <citation type="submission" date="2006-08" db="EMBL/GenBank/DDBJ databases">
        <title>Complete sequence of Chromosome 3 of Burkholderia cepacia AMMD.</title>
        <authorList>
            <consortium name="US DOE Joint Genome Institute"/>
            <person name="Copeland A."/>
            <person name="Lucas S."/>
            <person name="Lapidus A."/>
            <person name="Barry K."/>
            <person name="Detter J.C."/>
            <person name="Glavina del Rio T."/>
            <person name="Hammon N."/>
            <person name="Israni S."/>
            <person name="Pitluck S."/>
            <person name="Bruce D."/>
            <person name="Chain P."/>
            <person name="Malfatti S."/>
            <person name="Shin M."/>
            <person name="Vergez L."/>
            <person name="Schmutz J."/>
            <person name="Larimer F."/>
            <person name="Land M."/>
            <person name="Hauser L."/>
            <person name="Kyrpides N."/>
            <person name="Kim E."/>
            <person name="Parke J."/>
            <person name="Coenye T."/>
            <person name="Konstantinidis K."/>
            <person name="Ramette A."/>
            <person name="Tiedje J."/>
            <person name="Richardson P."/>
        </authorList>
    </citation>
    <scope>NUCLEOTIDE SEQUENCE</scope>
    <source>
        <strain evidence="2">AMMD</strain>
    </source>
</reference>
<feature type="transmembrane region" description="Helical" evidence="1">
    <location>
        <begin position="90"/>
        <end position="113"/>
    </location>
</feature>
<keyword evidence="3" id="KW-1185">Reference proteome</keyword>
<feature type="transmembrane region" description="Helical" evidence="1">
    <location>
        <begin position="125"/>
        <end position="142"/>
    </location>
</feature>
<keyword evidence="1" id="KW-0472">Membrane</keyword>
<sequence>MAVTRRIRNLRSGARMSTLLFSASVLFFSLNAFSVRATFAAYFLLCALAFLRAPTLMNRQRHLFPVCTYWLISTCLAFILSAFGDFYVNFFIKFVLIQTYIALCYWMFAGGVLTRDSLDTACKTLIYVHAAFFTFQLVYYLGTGTFVDFDSYVREADSEALYATKALSDSLISIRALGLYSEPSFYAMTVVPSAVVLLLSQRRITLAPVVGFATALLSFSVASMAVCAALCGLHVLTGRGRLRTRIAVIVVALACLPWLYSVYDQRVNQSVDYDAVGSRTLVLTELSERDVVAGVFGGGLFWDERNNVGKTHLRGYQVRDSSFYIYLVFAAGVAGFVVFFGTLAMLFRRKGRRKYLLYLLPILLFKYHVLYGMLWLTILLFVVLADQDAPYRRTVARPLPNTGGGKPLAHLT</sequence>
<dbReference type="eggNOG" id="ENOG50315PF">
    <property type="taxonomic scope" value="Bacteria"/>
</dbReference>
<feature type="transmembrane region" description="Helical" evidence="1">
    <location>
        <begin position="242"/>
        <end position="260"/>
    </location>
</feature>
<organism evidence="2 3">
    <name type="scientific">Burkholderia ambifaria (strain ATCC BAA-244 / DSM 16087 / CCUG 44356 / LMG 19182 / AMMD)</name>
    <name type="common">Burkholderia cepacia (strain AMMD)</name>
    <dbReference type="NCBI Taxonomy" id="339670"/>
    <lineage>
        <taxon>Bacteria</taxon>
        <taxon>Pseudomonadati</taxon>
        <taxon>Pseudomonadota</taxon>
        <taxon>Betaproteobacteria</taxon>
        <taxon>Burkholderiales</taxon>
        <taxon>Burkholderiaceae</taxon>
        <taxon>Burkholderia</taxon>
        <taxon>Burkholderia cepacia complex</taxon>
    </lineage>
</organism>
<accession>Q0B292</accession>
<dbReference type="AlphaFoldDB" id="Q0B292"/>
<name>Q0B292_BURCM</name>
<dbReference type="EMBL" id="CP000442">
    <property type="protein sequence ID" value="ABI91731.1"/>
    <property type="molecule type" value="Genomic_DNA"/>
</dbReference>
<protein>
    <submittedName>
        <fullName evidence="2">Uncharacterized protein</fullName>
    </submittedName>
</protein>
<feature type="transmembrane region" description="Helical" evidence="1">
    <location>
        <begin position="323"/>
        <end position="347"/>
    </location>
</feature>
<feature type="transmembrane region" description="Helical" evidence="1">
    <location>
        <begin position="183"/>
        <end position="200"/>
    </location>
</feature>
<proteinExistence type="predicted"/>
<dbReference type="Proteomes" id="UP000000662">
    <property type="component" value="Chromosome 3"/>
</dbReference>
<gene>
    <name evidence="2" type="ordered locus">Bamb_6187</name>
</gene>
<keyword evidence="1" id="KW-0812">Transmembrane</keyword>
<feature type="transmembrane region" description="Helical" evidence="1">
    <location>
        <begin position="212"/>
        <end position="236"/>
    </location>
</feature>
<feature type="transmembrane region" description="Helical" evidence="1">
    <location>
        <begin position="12"/>
        <end position="33"/>
    </location>
</feature>
<keyword evidence="1" id="KW-1133">Transmembrane helix</keyword>
<dbReference type="KEGG" id="bam:Bamb_6187"/>
<feature type="transmembrane region" description="Helical" evidence="1">
    <location>
        <begin position="39"/>
        <end position="56"/>
    </location>
</feature>
<evidence type="ECO:0000313" key="2">
    <source>
        <dbReference type="EMBL" id="ABI91731.1"/>
    </source>
</evidence>
<feature type="transmembrane region" description="Helical" evidence="1">
    <location>
        <begin position="63"/>
        <end position="84"/>
    </location>
</feature>
<evidence type="ECO:0000256" key="1">
    <source>
        <dbReference type="SAM" id="Phobius"/>
    </source>
</evidence>